<gene>
    <name evidence="1" type="ORF">BN437_0877</name>
</gene>
<dbReference type="AlphaFoldDB" id="A0A830ZR23"/>
<name>A0A830ZR23_ERWAM</name>
<reference evidence="1 2" key="1">
    <citation type="submission" date="2012-11" db="EMBL/GenBank/DDBJ databases">
        <authorList>
            <person name="Linke B."/>
        </authorList>
    </citation>
    <scope>NUCLEOTIDE SEQUENCE [LARGE SCALE GENOMIC DNA]</scope>
    <source>
        <strain evidence="2">CFBP 1232</strain>
    </source>
</reference>
<sequence>MQEPDALNGFRNQTVVIRKPGRWQTSVTTTMPADSSVGIV</sequence>
<protein>
    <submittedName>
        <fullName evidence="1">Uncharacterized protein</fullName>
    </submittedName>
</protein>
<accession>A0A830ZR23</accession>
<evidence type="ECO:0000313" key="2">
    <source>
        <dbReference type="Proteomes" id="UP000013111"/>
    </source>
</evidence>
<dbReference type="EMBL" id="CAPB01000008">
    <property type="protein sequence ID" value="CCO92831.1"/>
    <property type="molecule type" value="Genomic_DNA"/>
</dbReference>
<comment type="caution">
    <text evidence="1">The sequence shown here is derived from an EMBL/GenBank/DDBJ whole genome shotgun (WGS) entry which is preliminary data.</text>
</comment>
<reference evidence="1 2" key="2">
    <citation type="submission" date="2013-04" db="EMBL/GenBank/DDBJ databases">
        <title>Comparative genomics of 12 strains of Erwinia amylovora identifies a pan-genome with a large conserved core and provides insights into host specificity.</title>
        <authorList>
            <person name="Mann R.A."/>
            <person name="Smits T.H.M."/>
            <person name="Buehlmann A."/>
            <person name="Blom J."/>
            <person name="Goesmann A."/>
            <person name="Frey J.E."/>
            <person name="Plummer K.M."/>
            <person name="Beer S.V."/>
            <person name="Luck J."/>
            <person name="Duffy B."/>
            <person name="Rodoni B."/>
        </authorList>
    </citation>
    <scope>NUCLEOTIDE SEQUENCE [LARGE SCALE GENOMIC DNA]</scope>
    <source>
        <strain evidence="2">CFBP 1232</strain>
    </source>
</reference>
<evidence type="ECO:0000313" key="1">
    <source>
        <dbReference type="EMBL" id="CCO92831.1"/>
    </source>
</evidence>
<organism evidence="1 2">
    <name type="scientific">Erwinia amylovora NBRC 12687 = CFBP 1232</name>
    <dbReference type="NCBI Taxonomy" id="1219359"/>
    <lineage>
        <taxon>Bacteria</taxon>
        <taxon>Pseudomonadati</taxon>
        <taxon>Pseudomonadota</taxon>
        <taxon>Gammaproteobacteria</taxon>
        <taxon>Enterobacterales</taxon>
        <taxon>Erwiniaceae</taxon>
        <taxon>Erwinia</taxon>
    </lineage>
</organism>
<proteinExistence type="predicted"/>
<dbReference type="Proteomes" id="UP000013111">
    <property type="component" value="Unassembled WGS sequence"/>
</dbReference>